<reference evidence="2" key="1">
    <citation type="submission" date="2025-08" db="UniProtKB">
        <authorList>
            <consortium name="Ensembl"/>
        </authorList>
    </citation>
    <scope>IDENTIFICATION</scope>
</reference>
<keyword evidence="3" id="KW-1185">Reference proteome</keyword>
<evidence type="ECO:0000313" key="2">
    <source>
        <dbReference type="Ensembl" id="ENSCPGP00000015095.1"/>
    </source>
</evidence>
<feature type="compositionally biased region" description="Low complexity" evidence="1">
    <location>
        <begin position="147"/>
        <end position="156"/>
    </location>
</feature>
<feature type="compositionally biased region" description="Pro residues" evidence="1">
    <location>
        <begin position="157"/>
        <end position="171"/>
    </location>
</feature>
<evidence type="ECO:0000256" key="1">
    <source>
        <dbReference type="SAM" id="MobiDB-lite"/>
    </source>
</evidence>
<feature type="region of interest" description="Disordered" evidence="1">
    <location>
        <begin position="119"/>
        <end position="229"/>
    </location>
</feature>
<dbReference type="Proteomes" id="UP000694419">
    <property type="component" value="Unplaced"/>
</dbReference>
<name>A0A8C3JWQ9_9CHAR</name>
<dbReference type="AlphaFoldDB" id="A0A8C3JWQ9"/>
<organism evidence="2 3">
    <name type="scientific">Calidris pygmaea</name>
    <name type="common">Spoon-billed sandpiper</name>
    <dbReference type="NCBI Taxonomy" id="425635"/>
    <lineage>
        <taxon>Eukaryota</taxon>
        <taxon>Metazoa</taxon>
        <taxon>Chordata</taxon>
        <taxon>Craniata</taxon>
        <taxon>Vertebrata</taxon>
        <taxon>Euteleostomi</taxon>
        <taxon>Archelosauria</taxon>
        <taxon>Archosauria</taxon>
        <taxon>Dinosauria</taxon>
        <taxon>Saurischia</taxon>
        <taxon>Theropoda</taxon>
        <taxon>Coelurosauria</taxon>
        <taxon>Aves</taxon>
        <taxon>Neognathae</taxon>
        <taxon>Neoaves</taxon>
        <taxon>Charadriiformes</taxon>
        <taxon>Scolopacidae</taxon>
        <taxon>Calidris</taxon>
    </lineage>
</organism>
<reference evidence="2" key="2">
    <citation type="submission" date="2025-09" db="UniProtKB">
        <authorList>
            <consortium name="Ensembl"/>
        </authorList>
    </citation>
    <scope>IDENTIFICATION</scope>
</reference>
<feature type="compositionally biased region" description="Gly residues" evidence="1">
    <location>
        <begin position="122"/>
        <end position="131"/>
    </location>
</feature>
<dbReference type="Ensembl" id="ENSCPGT00000016537.1">
    <property type="protein sequence ID" value="ENSCPGP00000015095.1"/>
    <property type="gene ID" value="ENSCPGG00000010660.1"/>
</dbReference>
<protein>
    <submittedName>
        <fullName evidence="2">Uncharacterized protein</fullName>
    </submittedName>
</protein>
<accession>A0A8C3JWQ9</accession>
<sequence>MIRGVKHLSYKERLRDLSLFTGVPPRLTHAIGQIEENVVSAQASQEVEEASDGGSAGAAALPVLQQGGGGVGLPLQPPDLQVLAAQLLRQRRPVGGRRRPRVEVEAEAAPHAVVERYQGHGVEVGGRGAGLGSRRRRLHGRAAPVTSRSAALSLPASPRPRALPAPAPAPGGDPGSSRRRGTPCHGTVRVGRDLLETVCSPTHPPPRQSRITQGCIQAGRQDLGQAGDV</sequence>
<proteinExistence type="predicted"/>
<evidence type="ECO:0000313" key="3">
    <source>
        <dbReference type="Proteomes" id="UP000694419"/>
    </source>
</evidence>